<dbReference type="PANTHER" id="PTHR42953:SF3">
    <property type="entry name" value="HIGH-AFFINITY ZINC UPTAKE SYSTEM PROTEIN ZNUA"/>
    <property type="match status" value="1"/>
</dbReference>
<dbReference type="InterPro" id="IPR006128">
    <property type="entry name" value="Lipoprotein_PsaA-like"/>
</dbReference>
<feature type="signal peptide" evidence="5">
    <location>
        <begin position="1"/>
        <end position="19"/>
    </location>
</feature>
<protein>
    <submittedName>
        <fullName evidence="6">Zinc ABC transporter substrate-binding protein</fullName>
    </submittedName>
</protein>
<evidence type="ECO:0000256" key="3">
    <source>
        <dbReference type="ARBA" id="ARBA00022729"/>
    </source>
</evidence>
<dbReference type="Proteomes" id="UP001220478">
    <property type="component" value="Chromosome"/>
</dbReference>
<evidence type="ECO:0000256" key="1">
    <source>
        <dbReference type="ARBA" id="ARBA00011028"/>
    </source>
</evidence>
<organism evidence="6 7">
    <name type="scientific">Amygdalobacter indicium</name>
    <dbReference type="NCBI Taxonomy" id="3029272"/>
    <lineage>
        <taxon>Bacteria</taxon>
        <taxon>Bacillati</taxon>
        <taxon>Bacillota</taxon>
        <taxon>Clostridia</taxon>
        <taxon>Eubacteriales</taxon>
        <taxon>Oscillospiraceae</taxon>
        <taxon>Amygdalobacter</taxon>
    </lineage>
</organism>
<dbReference type="SUPFAM" id="SSF53807">
    <property type="entry name" value="Helical backbone' metal receptor"/>
    <property type="match status" value="1"/>
</dbReference>
<sequence length="444" mass="50851">MRKKLLRCLAGLVSCCLLAACHATSNKENEKKPLVYTSFFPIYDLVKQVAGDTLDVRSFMPANVDPHMWEPTAKNMKDLSHADILFVNGANMEHWVDKVKHNLPNLKVVTLSDKIRLITYRGAAAMGDFQYMTKINISADEVYKFEFGHTHEDIMRVCFVKKKPEQSVKDAIAAAKKTMDQKGKLTPQESEIAVRENTVYALEMGHVSGRVYFKVPESGEWYVVSDRISERLLPYTLQTKSKKLLEKEDVLTSSTSGQDKITYDPHSWLSLNNAKFYLNYIYDVLQNAYPDNKTLYGKRRFQAIDKLTDIQAHYAEKFKALEHKEFLVTHYAWEYLAREYGLQQYPLQGLISTESPSLKTIRKAINYCKEKKINTIFYETNQPPKEAKTLAAEIGNGKFVDLTSMEYVQPGKKNETGAYTRIMAQNLHKLYVALGGKENESDKN</sequence>
<keyword evidence="7" id="KW-1185">Reference proteome</keyword>
<accession>A0ABY8C6G4</accession>
<evidence type="ECO:0000256" key="4">
    <source>
        <dbReference type="RuleBase" id="RU003512"/>
    </source>
</evidence>
<proteinExistence type="inferred from homology"/>
<dbReference type="EMBL" id="CP118868">
    <property type="protein sequence ID" value="WEG35524.1"/>
    <property type="molecule type" value="Genomic_DNA"/>
</dbReference>
<gene>
    <name evidence="6" type="ORF">PYS61_06265</name>
</gene>
<evidence type="ECO:0000313" key="7">
    <source>
        <dbReference type="Proteomes" id="UP001220478"/>
    </source>
</evidence>
<dbReference type="PANTHER" id="PTHR42953">
    <property type="entry name" value="HIGH-AFFINITY ZINC UPTAKE SYSTEM PROTEIN ZNUA-RELATED"/>
    <property type="match status" value="1"/>
</dbReference>
<keyword evidence="2 4" id="KW-0813">Transport</keyword>
<evidence type="ECO:0000256" key="5">
    <source>
        <dbReference type="SAM" id="SignalP"/>
    </source>
</evidence>
<keyword evidence="3 5" id="KW-0732">Signal</keyword>
<dbReference type="InterPro" id="IPR006129">
    <property type="entry name" value="AdhesinB"/>
</dbReference>
<dbReference type="RefSeq" id="WP_315571644.1">
    <property type="nucleotide sequence ID" value="NZ_CP118868.1"/>
</dbReference>
<feature type="chain" id="PRO_5047273738" evidence="5">
    <location>
        <begin position="20"/>
        <end position="444"/>
    </location>
</feature>
<dbReference type="Pfam" id="PF01297">
    <property type="entry name" value="ZnuA"/>
    <property type="match status" value="1"/>
</dbReference>
<reference evidence="6 7" key="1">
    <citation type="submission" date="2023-02" db="EMBL/GenBank/DDBJ databases">
        <title>Novel Oscillospiraceae bacterial genomes.</title>
        <authorList>
            <person name="Srinivasan S."/>
            <person name="Austin M.N."/>
            <person name="Fiedler T.L."/>
            <person name="Strenk S.M."/>
            <person name="Agnew K.J."/>
            <person name="Nagana Gowda G.A."/>
            <person name="Raftery D."/>
            <person name="Beamer M.A."/>
            <person name="Achilles S.L."/>
            <person name="Wiesenfeld H.C."/>
            <person name="Fredricks D.N."/>
            <person name="Hillier S.L."/>
        </authorList>
    </citation>
    <scope>NUCLEOTIDE SEQUENCE [LARGE SCALE GENOMIC DNA]</scope>
    <source>
        <strain evidence="6 7">CHIC02 1186E3-8</strain>
    </source>
</reference>
<comment type="similarity">
    <text evidence="1 4">Belongs to the bacterial solute-binding protein 9 family.</text>
</comment>
<name>A0ABY8C6G4_9FIRM</name>
<evidence type="ECO:0000313" key="6">
    <source>
        <dbReference type="EMBL" id="WEG35524.1"/>
    </source>
</evidence>
<dbReference type="PROSITE" id="PS51257">
    <property type="entry name" value="PROKAR_LIPOPROTEIN"/>
    <property type="match status" value="1"/>
</dbReference>
<dbReference type="PRINTS" id="PR00691">
    <property type="entry name" value="ADHESINB"/>
</dbReference>
<dbReference type="Gene3D" id="3.40.50.1980">
    <property type="entry name" value="Nitrogenase molybdenum iron protein domain"/>
    <property type="match status" value="2"/>
</dbReference>
<dbReference type="InterPro" id="IPR050492">
    <property type="entry name" value="Bact_metal-bind_prot9"/>
</dbReference>
<evidence type="ECO:0000256" key="2">
    <source>
        <dbReference type="ARBA" id="ARBA00022448"/>
    </source>
</evidence>
<dbReference type="InterPro" id="IPR006127">
    <property type="entry name" value="ZnuA-like"/>
</dbReference>
<dbReference type="PRINTS" id="PR00690">
    <property type="entry name" value="ADHESNFAMILY"/>
</dbReference>